<dbReference type="Proteomes" id="UP000244174">
    <property type="component" value="Unassembled WGS sequence"/>
</dbReference>
<gene>
    <name evidence="1" type="ORF">C8P64_1998</name>
</gene>
<evidence type="ECO:0000313" key="2">
    <source>
        <dbReference type="Proteomes" id="UP000244174"/>
    </source>
</evidence>
<accession>A0A2T6AI26</accession>
<evidence type="ECO:0000313" key="1">
    <source>
        <dbReference type="EMBL" id="PTX43470.1"/>
    </source>
</evidence>
<dbReference type="EMBL" id="QBKQ01000002">
    <property type="protein sequence ID" value="PTX43470.1"/>
    <property type="molecule type" value="Genomic_DNA"/>
</dbReference>
<dbReference type="AlphaFoldDB" id="A0A2T6AI26"/>
<keyword evidence="2" id="KW-1185">Reference proteome</keyword>
<organism evidence="1 2">
    <name type="scientific">Christiangramia gaetbulicola</name>
    <dbReference type="NCBI Taxonomy" id="703340"/>
    <lineage>
        <taxon>Bacteria</taxon>
        <taxon>Pseudomonadati</taxon>
        <taxon>Bacteroidota</taxon>
        <taxon>Flavobacteriia</taxon>
        <taxon>Flavobacteriales</taxon>
        <taxon>Flavobacteriaceae</taxon>
        <taxon>Christiangramia</taxon>
    </lineage>
</organism>
<reference evidence="1 2" key="1">
    <citation type="submission" date="2018-04" db="EMBL/GenBank/DDBJ databases">
        <title>Genomic Encyclopedia of Archaeal and Bacterial Type Strains, Phase II (KMG-II): from individual species to whole genera.</title>
        <authorList>
            <person name="Goeker M."/>
        </authorList>
    </citation>
    <scope>NUCLEOTIDE SEQUENCE [LARGE SCALE GENOMIC DNA]</scope>
    <source>
        <strain evidence="1 2">DSM 23082</strain>
    </source>
</reference>
<proteinExistence type="predicted"/>
<protein>
    <submittedName>
        <fullName evidence="1">Uncharacterized protein</fullName>
    </submittedName>
</protein>
<sequence length="49" mass="5988">MLKDDNLSLKFRFIQNIRYNAFFRVILTALEYNRFDTNYHSILSIEKSQ</sequence>
<name>A0A2T6AI26_9FLAO</name>
<comment type="caution">
    <text evidence="1">The sequence shown here is derived from an EMBL/GenBank/DDBJ whole genome shotgun (WGS) entry which is preliminary data.</text>
</comment>